<dbReference type="GeneID" id="95967168"/>
<evidence type="ECO:0000256" key="1">
    <source>
        <dbReference type="SAM" id="Phobius"/>
    </source>
</evidence>
<dbReference type="AlphaFoldDB" id="A0AAX4NFK0"/>
<evidence type="ECO:0000313" key="2">
    <source>
        <dbReference type="EMBL" id="WYX99898.1"/>
    </source>
</evidence>
<name>A0AAX4NFK0_9ARCH</name>
<reference evidence="2 3" key="1">
    <citation type="submission" date="2023-09" db="EMBL/GenBank/DDBJ databases">
        <authorList>
            <person name="Golyshina O.V."/>
            <person name="Lunev E.A."/>
            <person name="Bargiela R."/>
            <person name="Gaines M.C."/>
            <person name="Daum B."/>
            <person name="Bale N.J."/>
            <person name="Koenen M."/>
            <person name="Sinninghe Damst J.S."/>
            <person name="Yakimov M."/>
            <person name="Golyshin P.N."/>
        </authorList>
    </citation>
    <scope>NUCLEOTIDE SEQUENCE [LARGE SCALE GENOMIC DNA]</scope>
    <source>
        <strain evidence="2 3">M1</strain>
    </source>
</reference>
<evidence type="ECO:0000313" key="3">
    <source>
        <dbReference type="Proteomes" id="UP001451606"/>
    </source>
</evidence>
<keyword evidence="1" id="KW-1133">Transmembrane helix</keyword>
<proteinExistence type="predicted"/>
<feature type="transmembrane region" description="Helical" evidence="1">
    <location>
        <begin position="58"/>
        <end position="83"/>
    </location>
</feature>
<organism evidence="2 3">
    <name type="scientific">Oxyplasma meridianum</name>
    <dbReference type="NCBI Taxonomy" id="3073602"/>
    <lineage>
        <taxon>Archaea</taxon>
        <taxon>Methanobacteriati</taxon>
        <taxon>Thermoplasmatota</taxon>
        <taxon>Thermoplasmata</taxon>
        <taxon>Thermoplasmatales</taxon>
        <taxon>Thermoplasmataceae</taxon>
        <taxon>Oxyplasma</taxon>
    </lineage>
</organism>
<keyword evidence="1" id="KW-0472">Membrane</keyword>
<dbReference type="KEGG" id="omr:OXIME_000443"/>
<dbReference type="RefSeq" id="WP_393971857.1">
    <property type="nucleotide sequence ID" value="NZ_CP133772.1"/>
</dbReference>
<accession>A0AAX4NFK0</accession>
<dbReference type="Proteomes" id="UP001451606">
    <property type="component" value="Chromosome"/>
</dbReference>
<evidence type="ECO:0008006" key="4">
    <source>
        <dbReference type="Google" id="ProtNLM"/>
    </source>
</evidence>
<dbReference type="EMBL" id="CP133772">
    <property type="protein sequence ID" value="WYX99898.1"/>
    <property type="molecule type" value="Genomic_DNA"/>
</dbReference>
<feature type="transmembrane region" description="Helical" evidence="1">
    <location>
        <begin position="33"/>
        <end position="52"/>
    </location>
</feature>
<gene>
    <name evidence="2" type="ORF">OXIME_000443</name>
</gene>
<keyword evidence="3" id="KW-1185">Reference proteome</keyword>
<sequence length="179" mass="20957">MRFTFISPDEKILGDFKPSSRVKKYLTNQKIKTTALQAFLFIIFSGSVLAIPRNIYPFYFYLPLISYISFIFILSFVPAYIYLRRISRRVYIITDKRVIFTKPKGKALYKSIPVDSIEAAIAVSNPVSQMNYYSVFIPRIHHFDMNGIDTNLPVTVKLLSRMEKRMKSWNRGNMEQDML</sequence>
<keyword evidence="1" id="KW-0812">Transmembrane</keyword>
<protein>
    <recommendedName>
        <fullName evidence="4">DUF304 domain-containing protein</fullName>
    </recommendedName>
</protein>